<evidence type="ECO:0000313" key="1">
    <source>
        <dbReference type="EMBL" id="KAK8766229.1"/>
    </source>
</evidence>
<dbReference type="AlphaFoldDB" id="A0AAQ4DUT9"/>
<sequence>MHRLAQLAVLLNFQCPHSCRKCYNDCLNKLMTLCDSEDVLDFNRALKPSFKGTKLKKIAETIDSETYVVVTGSKAQTAVDTVVQLYPVDTHTASKAYCNLLTCKYGDRSPLLKEAEYLL</sequence>
<reference evidence="1 2" key="1">
    <citation type="journal article" date="2023" name="Arcadia Sci">
        <title>De novo assembly of a long-read Amblyomma americanum tick genome.</title>
        <authorList>
            <person name="Chou S."/>
            <person name="Poskanzer K.E."/>
            <person name="Rollins M."/>
            <person name="Thuy-Boun P.S."/>
        </authorList>
    </citation>
    <scope>NUCLEOTIDE SEQUENCE [LARGE SCALE GENOMIC DNA]</scope>
    <source>
        <strain evidence="1">F_SG_1</strain>
        <tissue evidence="1">Salivary glands</tissue>
    </source>
</reference>
<name>A0AAQ4DUT9_AMBAM</name>
<dbReference type="EMBL" id="JARKHS020026554">
    <property type="protein sequence ID" value="KAK8766229.1"/>
    <property type="molecule type" value="Genomic_DNA"/>
</dbReference>
<dbReference type="Proteomes" id="UP001321473">
    <property type="component" value="Unassembled WGS sequence"/>
</dbReference>
<protein>
    <submittedName>
        <fullName evidence="1">Uncharacterized protein</fullName>
    </submittedName>
</protein>
<accession>A0AAQ4DUT9</accession>
<evidence type="ECO:0000313" key="2">
    <source>
        <dbReference type="Proteomes" id="UP001321473"/>
    </source>
</evidence>
<proteinExistence type="predicted"/>
<comment type="caution">
    <text evidence="1">The sequence shown here is derived from an EMBL/GenBank/DDBJ whole genome shotgun (WGS) entry which is preliminary data.</text>
</comment>
<keyword evidence="2" id="KW-1185">Reference proteome</keyword>
<organism evidence="1 2">
    <name type="scientific">Amblyomma americanum</name>
    <name type="common">Lone star tick</name>
    <dbReference type="NCBI Taxonomy" id="6943"/>
    <lineage>
        <taxon>Eukaryota</taxon>
        <taxon>Metazoa</taxon>
        <taxon>Ecdysozoa</taxon>
        <taxon>Arthropoda</taxon>
        <taxon>Chelicerata</taxon>
        <taxon>Arachnida</taxon>
        <taxon>Acari</taxon>
        <taxon>Parasitiformes</taxon>
        <taxon>Ixodida</taxon>
        <taxon>Ixodoidea</taxon>
        <taxon>Ixodidae</taxon>
        <taxon>Amblyomminae</taxon>
        <taxon>Amblyomma</taxon>
    </lineage>
</organism>
<gene>
    <name evidence="1" type="ORF">V5799_006999</name>
</gene>